<dbReference type="InterPro" id="IPR011990">
    <property type="entry name" value="TPR-like_helical_dom_sf"/>
</dbReference>
<dbReference type="GO" id="GO:0009451">
    <property type="term" value="P:RNA modification"/>
    <property type="evidence" value="ECO:0007669"/>
    <property type="project" value="InterPro"/>
</dbReference>
<dbReference type="Pfam" id="PF20431">
    <property type="entry name" value="E_motif"/>
    <property type="match status" value="1"/>
</dbReference>
<dbReference type="NCBIfam" id="TIGR00756">
    <property type="entry name" value="PPR"/>
    <property type="match status" value="2"/>
</dbReference>
<evidence type="ECO:0000313" key="3">
    <source>
        <dbReference type="EMBL" id="MQL73329.1"/>
    </source>
</evidence>
<dbReference type="EMBL" id="NMUH01000161">
    <property type="protein sequence ID" value="MQL73329.1"/>
    <property type="molecule type" value="Genomic_DNA"/>
</dbReference>
<feature type="repeat" description="PPR" evidence="2">
    <location>
        <begin position="271"/>
        <end position="305"/>
    </location>
</feature>
<dbReference type="InterPro" id="IPR002885">
    <property type="entry name" value="PPR_rpt"/>
</dbReference>
<gene>
    <name evidence="3" type="ORF">Taro_005670</name>
</gene>
<dbReference type="OrthoDB" id="185373at2759"/>
<dbReference type="FunFam" id="1.25.40.10:FF:000090">
    <property type="entry name" value="Pentatricopeptide repeat-containing protein, chloroplastic"/>
    <property type="match status" value="1"/>
</dbReference>
<feature type="repeat" description="PPR" evidence="2">
    <location>
        <begin position="425"/>
        <end position="460"/>
    </location>
</feature>
<name>A0A843TYI9_COLES</name>
<dbReference type="Gene3D" id="1.25.40.10">
    <property type="entry name" value="Tetratricopeptide repeat domain"/>
    <property type="match status" value="3"/>
</dbReference>
<evidence type="ECO:0000313" key="4">
    <source>
        <dbReference type="Proteomes" id="UP000652761"/>
    </source>
</evidence>
<feature type="repeat" description="PPR" evidence="2">
    <location>
        <begin position="390"/>
        <end position="424"/>
    </location>
</feature>
<dbReference type="InterPro" id="IPR046960">
    <property type="entry name" value="PPR_At4g14850-like_plant"/>
</dbReference>
<evidence type="ECO:0000256" key="2">
    <source>
        <dbReference type="PROSITE-ProRule" id="PRU00708"/>
    </source>
</evidence>
<protein>
    <recommendedName>
        <fullName evidence="5">Pentatricopeptide repeat-containing protein</fullName>
    </recommendedName>
</protein>
<dbReference type="Pfam" id="PF01535">
    <property type="entry name" value="PPR"/>
    <property type="match status" value="3"/>
</dbReference>
<dbReference type="PANTHER" id="PTHR47926">
    <property type="entry name" value="PENTATRICOPEPTIDE REPEAT-CONTAINING PROTEIN"/>
    <property type="match status" value="1"/>
</dbReference>
<feature type="repeat" description="PPR" evidence="2">
    <location>
        <begin position="69"/>
        <end position="103"/>
    </location>
</feature>
<sequence length="591" mass="64647">MARSSLFTSAIKLAATLKDVSVGKSLHAHVVKSCLLKVASVANHVLNMYCKCLRLDEARLLFDEMPEKDIVSFSTMISASSRCGEPGFALHLTVQLQKLGLRPNEFVFSSTIASCAKLGSLSFGKQLHTQAVISGLGSDPFVKASLIGLYSDVGNIELAVSTFKFGSISDPAVVNSMVSGLVGSGLYLEALELLRETWQNSDFRFTNYSFVSAIKACGELEKGIGEQIHGLTVKCGCDSHCFVATSLVDMYGRFGEMDSMEKAFHCVIFSDLPLYNALIVNSTQNGIHNIALDYFRELRLEGFSPDECTLSSALKACGGLRSLAFGRIIHGILEISNFKHNLVVNSALIDFYMKCGKVEESFSVSMLDMYANCGALEESYKVFDDLLRRDVVSWNTMIGSYASHGYGQKALDLYAMMVEEGTRPNHVTFVSLLSACSHCGLVDSGVQLFDIMFSKHGIRPSLEHYACMVDMLGRAGVLYRAKNLIESMPFEANASIWAALLAACRIHGNVELAKDARDNVMAMGGEDSETHVLMYNLYSEVGNWEDAEKSRMRIGTRGVRKEPVAAGSYTNKLKCVLTSGLLISACERNHP</sequence>
<dbReference type="AlphaFoldDB" id="A0A843TYI9"/>
<dbReference type="PANTHER" id="PTHR47926:SF342">
    <property type="entry name" value="TETRATRICOPEPTIDE-LIKE HELICAL DOMAIN-CONTAINING PROTEIN-RELATED"/>
    <property type="match status" value="1"/>
</dbReference>
<dbReference type="Pfam" id="PF13041">
    <property type="entry name" value="PPR_2"/>
    <property type="match status" value="1"/>
</dbReference>
<dbReference type="InterPro" id="IPR046848">
    <property type="entry name" value="E_motif"/>
</dbReference>
<keyword evidence="1" id="KW-0677">Repeat</keyword>
<proteinExistence type="predicted"/>
<organism evidence="3 4">
    <name type="scientific">Colocasia esculenta</name>
    <name type="common">Wild taro</name>
    <name type="synonym">Arum esculentum</name>
    <dbReference type="NCBI Taxonomy" id="4460"/>
    <lineage>
        <taxon>Eukaryota</taxon>
        <taxon>Viridiplantae</taxon>
        <taxon>Streptophyta</taxon>
        <taxon>Embryophyta</taxon>
        <taxon>Tracheophyta</taxon>
        <taxon>Spermatophyta</taxon>
        <taxon>Magnoliopsida</taxon>
        <taxon>Liliopsida</taxon>
        <taxon>Araceae</taxon>
        <taxon>Aroideae</taxon>
        <taxon>Colocasieae</taxon>
        <taxon>Colocasia</taxon>
    </lineage>
</organism>
<evidence type="ECO:0008006" key="5">
    <source>
        <dbReference type="Google" id="ProtNLM"/>
    </source>
</evidence>
<dbReference type="Proteomes" id="UP000652761">
    <property type="component" value="Unassembled WGS sequence"/>
</dbReference>
<keyword evidence="4" id="KW-1185">Reference proteome</keyword>
<reference evidence="3" key="1">
    <citation type="submission" date="2017-07" db="EMBL/GenBank/DDBJ databases">
        <title>Taro Niue Genome Assembly and Annotation.</title>
        <authorList>
            <person name="Atibalentja N."/>
            <person name="Keating K."/>
            <person name="Fields C.J."/>
        </authorList>
    </citation>
    <scope>NUCLEOTIDE SEQUENCE</scope>
    <source>
        <strain evidence="3">Niue_2</strain>
        <tissue evidence="3">Leaf</tissue>
    </source>
</reference>
<accession>A0A843TYI9</accession>
<dbReference type="PROSITE" id="PS51375">
    <property type="entry name" value="PPR"/>
    <property type="match status" value="4"/>
</dbReference>
<comment type="caution">
    <text evidence="3">The sequence shown here is derived from an EMBL/GenBank/DDBJ whole genome shotgun (WGS) entry which is preliminary data.</text>
</comment>
<dbReference type="GO" id="GO:0003723">
    <property type="term" value="F:RNA binding"/>
    <property type="evidence" value="ECO:0007669"/>
    <property type="project" value="InterPro"/>
</dbReference>
<evidence type="ECO:0000256" key="1">
    <source>
        <dbReference type="ARBA" id="ARBA00022737"/>
    </source>
</evidence>